<keyword evidence="2" id="KW-1133">Transmembrane helix</keyword>
<name>A0A3R7SKW2_PENVA</name>
<comment type="caution">
    <text evidence="3">The sequence shown here is derived from an EMBL/GenBank/DDBJ whole genome shotgun (WGS) entry which is preliminary data.</text>
</comment>
<evidence type="ECO:0000256" key="1">
    <source>
        <dbReference type="SAM" id="MobiDB-lite"/>
    </source>
</evidence>
<reference evidence="3 4" key="1">
    <citation type="submission" date="2018-04" db="EMBL/GenBank/DDBJ databases">
        <authorList>
            <person name="Zhang X."/>
            <person name="Yuan J."/>
            <person name="Li F."/>
            <person name="Xiang J."/>
        </authorList>
    </citation>
    <scope>NUCLEOTIDE SEQUENCE [LARGE SCALE GENOMIC DNA]</scope>
    <source>
        <tissue evidence="3">Muscle</tissue>
    </source>
</reference>
<protein>
    <submittedName>
        <fullName evidence="3">Uncharacterized protein</fullName>
    </submittedName>
</protein>
<sequence length="427" mass="45947">MPGSDIREILPQCLGSPSAPECPGSAYRAISPVPAPFPPVPGMPAGHPNQTLHTPRVSEFSPPSATAFGAGRPTPSPPSARECHREIVSKWQDEPGAPAHGAASVVMMPPHPLPRLRCQRSADLVRRLPQTPCTPPLPPSARDCAQPVRSCPRATEPPPLPCPSARMPTGSRFVQWRCRHLAESSPVPLMPRRPSFTPQCQECAPVRFLPQACSVERLPCTSPPSSSPECLRRVLTVRSLSPACCPTVTSLLVFFFVYFLVRSSLFFLRPLLSLFPECQDLGMPTGSISAPVAGAVPPFPCFSSAREWLTRDDPPPSACSSLLPPRMVPGECHREISLNAAPPLASGLSFPRVQGVCQPVRLSPVPAPPPISVPCPSARCRECHRGSPPVPTPAPFSLPVPRSATREILSLTVPASCIFSFRRELLR</sequence>
<proteinExistence type="predicted"/>
<organism evidence="3 4">
    <name type="scientific">Penaeus vannamei</name>
    <name type="common">Whiteleg shrimp</name>
    <name type="synonym">Litopenaeus vannamei</name>
    <dbReference type="NCBI Taxonomy" id="6689"/>
    <lineage>
        <taxon>Eukaryota</taxon>
        <taxon>Metazoa</taxon>
        <taxon>Ecdysozoa</taxon>
        <taxon>Arthropoda</taxon>
        <taxon>Crustacea</taxon>
        <taxon>Multicrustacea</taxon>
        <taxon>Malacostraca</taxon>
        <taxon>Eumalacostraca</taxon>
        <taxon>Eucarida</taxon>
        <taxon>Decapoda</taxon>
        <taxon>Dendrobranchiata</taxon>
        <taxon>Penaeoidea</taxon>
        <taxon>Penaeidae</taxon>
        <taxon>Penaeus</taxon>
    </lineage>
</organism>
<reference evidence="3 4" key="2">
    <citation type="submission" date="2019-01" db="EMBL/GenBank/DDBJ databases">
        <title>The decoding of complex shrimp genome reveals the adaptation for benthos swimmer, frequently molting mechanism and breeding impact on genome.</title>
        <authorList>
            <person name="Sun Y."/>
            <person name="Gao Y."/>
            <person name="Yu Y."/>
        </authorList>
    </citation>
    <scope>NUCLEOTIDE SEQUENCE [LARGE SCALE GENOMIC DNA]</scope>
    <source>
        <tissue evidence="3">Muscle</tissue>
    </source>
</reference>
<feature type="region of interest" description="Disordered" evidence="1">
    <location>
        <begin position="38"/>
        <end position="81"/>
    </location>
</feature>
<dbReference type="EMBL" id="QCYY01003133">
    <property type="protein sequence ID" value="ROT65148.1"/>
    <property type="molecule type" value="Genomic_DNA"/>
</dbReference>
<keyword evidence="4" id="KW-1185">Reference proteome</keyword>
<evidence type="ECO:0000313" key="4">
    <source>
        <dbReference type="Proteomes" id="UP000283509"/>
    </source>
</evidence>
<accession>A0A3R7SKW2</accession>
<gene>
    <name evidence="3" type="ORF">C7M84_016899</name>
</gene>
<evidence type="ECO:0000313" key="3">
    <source>
        <dbReference type="EMBL" id="ROT65148.1"/>
    </source>
</evidence>
<keyword evidence="2" id="KW-0812">Transmembrane</keyword>
<feature type="transmembrane region" description="Helical" evidence="2">
    <location>
        <begin position="240"/>
        <end position="261"/>
    </location>
</feature>
<evidence type="ECO:0000256" key="2">
    <source>
        <dbReference type="SAM" id="Phobius"/>
    </source>
</evidence>
<dbReference type="Proteomes" id="UP000283509">
    <property type="component" value="Unassembled WGS sequence"/>
</dbReference>
<keyword evidence="2" id="KW-0472">Membrane</keyword>
<dbReference type="AlphaFoldDB" id="A0A3R7SKW2"/>